<reference evidence="1 2" key="1">
    <citation type="journal article" date="2018" name="Proc. R. Soc. B">
        <title>A non-coding region near Follistatin controls head colour polymorphism in the Gouldian finch.</title>
        <authorList>
            <person name="Toomey M.B."/>
            <person name="Marques C.I."/>
            <person name="Andrade P."/>
            <person name="Araujo P.M."/>
            <person name="Sabatino S."/>
            <person name="Gazda M.A."/>
            <person name="Afonso S."/>
            <person name="Lopes R.J."/>
            <person name="Corbo J.C."/>
            <person name="Carneiro M."/>
        </authorList>
    </citation>
    <scope>NUCLEOTIDE SEQUENCE [LARGE SCALE GENOMIC DNA]</scope>
    <source>
        <strain evidence="1">Red01</strain>
        <tissue evidence="1">Muscle</tissue>
    </source>
</reference>
<gene>
    <name evidence="1" type="ORF">DV515_00003235</name>
</gene>
<evidence type="ECO:0000313" key="1">
    <source>
        <dbReference type="EMBL" id="RLW08390.1"/>
    </source>
</evidence>
<protein>
    <submittedName>
        <fullName evidence="1">Uncharacterized protein</fullName>
    </submittedName>
</protein>
<feature type="non-terminal residue" evidence="1">
    <location>
        <position position="1"/>
    </location>
</feature>
<keyword evidence="2" id="KW-1185">Reference proteome</keyword>
<accession>A0A3L8SV06</accession>
<dbReference type="EMBL" id="QUSF01000006">
    <property type="protein sequence ID" value="RLW08390.1"/>
    <property type="molecule type" value="Genomic_DNA"/>
</dbReference>
<organism evidence="1 2">
    <name type="scientific">Chloebia gouldiae</name>
    <name type="common">Gouldian finch</name>
    <name type="synonym">Erythrura gouldiae</name>
    <dbReference type="NCBI Taxonomy" id="44316"/>
    <lineage>
        <taxon>Eukaryota</taxon>
        <taxon>Metazoa</taxon>
        <taxon>Chordata</taxon>
        <taxon>Craniata</taxon>
        <taxon>Vertebrata</taxon>
        <taxon>Euteleostomi</taxon>
        <taxon>Archelosauria</taxon>
        <taxon>Archosauria</taxon>
        <taxon>Dinosauria</taxon>
        <taxon>Saurischia</taxon>
        <taxon>Theropoda</taxon>
        <taxon>Coelurosauria</taxon>
        <taxon>Aves</taxon>
        <taxon>Neognathae</taxon>
        <taxon>Neoaves</taxon>
        <taxon>Telluraves</taxon>
        <taxon>Australaves</taxon>
        <taxon>Passeriformes</taxon>
        <taxon>Passeroidea</taxon>
        <taxon>Passeridae</taxon>
        <taxon>Chloebia</taxon>
    </lineage>
</organism>
<dbReference type="Proteomes" id="UP000276834">
    <property type="component" value="Unassembled WGS sequence"/>
</dbReference>
<proteinExistence type="predicted"/>
<name>A0A3L8SV06_CHLGU</name>
<evidence type="ECO:0000313" key="2">
    <source>
        <dbReference type="Proteomes" id="UP000276834"/>
    </source>
</evidence>
<comment type="caution">
    <text evidence="1">The sequence shown here is derived from an EMBL/GenBank/DDBJ whole genome shotgun (WGS) entry which is preliminary data.</text>
</comment>
<sequence>TCLPLSSSSSVSFLGLCSLDLDWLPVPRGFLRSQHRSSGHGRRLLQKLEGLSKSPLCNVMCCYISDALLAAYKSVSQSWGAAEDVGTRGCLE</sequence>
<dbReference type="AlphaFoldDB" id="A0A3L8SV06"/>